<proteinExistence type="predicted"/>
<feature type="chain" id="PRO_5046050410" description="PA14 domain-containing protein" evidence="1">
    <location>
        <begin position="21"/>
        <end position="1123"/>
    </location>
</feature>
<keyword evidence="1" id="KW-0732">Signal</keyword>
<comment type="caution">
    <text evidence="2">The sequence shown here is derived from an EMBL/GenBank/DDBJ whole genome shotgun (WGS) entry which is preliminary data.</text>
</comment>
<accession>A0ABX2AP61</accession>
<gene>
    <name evidence="2" type="ORF">HPS56_11610</name>
</gene>
<dbReference type="RefSeq" id="WP_172276735.1">
    <property type="nucleotide sequence ID" value="NZ_CASGMU010000017.1"/>
</dbReference>
<evidence type="ECO:0000313" key="3">
    <source>
        <dbReference type="Proteomes" id="UP000714420"/>
    </source>
</evidence>
<dbReference type="Proteomes" id="UP000714420">
    <property type="component" value="Unassembled WGS sequence"/>
</dbReference>
<sequence>MKKNLLLSLGMFFSASFAWAQAPQVMFEGFDSEQTKGETEVGWYEFINNQDGDERTIEDGAMHFYNTLIDASNWQRAIKFRNLPIKEQTSYRVSFDLCGTNEYTIDGETMKKGTARVALMQGQENGDLAFLGKNDEMYTYDISYFQEKDDKGFRKYTMMFYYANNAVQQEYYAKHPGELTELAQKFFLTLNMYTPGDYYIDNVLVEESEIAGVRFIDDKIQVSFGYDTNIKDLVKANDGRVILPNDCITLSINDEIVDVLSVELLDDGFLYIFCGDVYPSGEDDKVVVSFRNPEGANQIQYKGNKHPRVFEGDVVVRAFNNEVGRYDYEGDIPDVFSYAYETPKLAKAVPENGAFNLPNNISEFALTFNKDADCSQIEATLTGDNGSSEKLAATPAEGLSKEVVFKRAATGDLPTGEYTLHVTKIFPERMLGEDIFGEETITMYIGQVEADPNDTARVVYKDNFKEKGANYIPEGWEVCNDGTVAATGGAGSGPRIFNFNGGGDFDFALYVRTGNNANGEAEDQGYAQYGQTEEYLITLDEGDKYQLSFNAAAWKGTPWVRCYVIAPNGEIVIQSINECLPNLNGNTGSSTMKSTKVSMEFKAPETGNYKIKWVPCAKEDGSSAAWLEIMIANIRLDYVPASPASRYDGMLKNAVDAAKVCRDNNSGERYLGEAWTALDELIKKYDGQRFTAPSAYEIAVAELQEAVNTLNKHVSLINTYDGLISGDNSAQALVDKYAESKFNGTDYYLNLVEANNKYTGRLLTDDAELETAIAELTKVINICKNMFTEANVNDKGIGSQTGTTGVAALTERIRTGIAVAKKLGAAEDNETLVEAAKVITDDDDVANAVKKVVKTELYGKLKNADNGLFDTKVDDVTLEEYTDSFDMTVFVKNPNLYLINDNKLDANHRVTDGDDVTVPGWRISVGEGYEVTVSTGWSWTLGEDNPYVDGMIQNWARGFRAEQTITDLPAGIYTIMGGFGEREASAEAEDSYFFIKTSADEEDQKVKTPVIGQTFPYSNLAFTNVVITDGKLTLGAVASGGSHVFFNNIQLFMKNSAEGFDYAAAYEEILDGIDGVGANNAEVRKVELYDLNGRRIITANKGINIVKKYMSDGSVRTEKVIVK</sequence>
<feature type="signal peptide" evidence="1">
    <location>
        <begin position="1"/>
        <end position="20"/>
    </location>
</feature>
<keyword evidence="3" id="KW-1185">Reference proteome</keyword>
<evidence type="ECO:0000313" key="2">
    <source>
        <dbReference type="EMBL" id="NPD92974.1"/>
    </source>
</evidence>
<protein>
    <recommendedName>
        <fullName evidence="4">PA14 domain-containing protein</fullName>
    </recommendedName>
</protein>
<evidence type="ECO:0008006" key="4">
    <source>
        <dbReference type="Google" id="ProtNLM"/>
    </source>
</evidence>
<name>A0ABX2AP61_9BACT</name>
<dbReference type="Gene3D" id="2.60.120.260">
    <property type="entry name" value="Galactose-binding domain-like"/>
    <property type="match status" value="1"/>
</dbReference>
<reference evidence="2 3" key="1">
    <citation type="submission" date="2020-05" db="EMBL/GenBank/DDBJ databases">
        <title>Distinct polysaccharide utilization as determinants for interspecies competition between intestinal Prevotella spp.</title>
        <authorList>
            <person name="Galvez E.J.C."/>
            <person name="Iljazovic A."/>
            <person name="Strowig T."/>
        </authorList>
    </citation>
    <scope>NUCLEOTIDE SEQUENCE [LARGE SCALE GENOMIC DNA]</scope>
    <source>
        <strain evidence="2 3">PMUR</strain>
    </source>
</reference>
<evidence type="ECO:0000256" key="1">
    <source>
        <dbReference type="SAM" id="SignalP"/>
    </source>
</evidence>
<organism evidence="2 3">
    <name type="scientific">Xylanibacter muris</name>
    <dbReference type="NCBI Taxonomy" id="2736290"/>
    <lineage>
        <taxon>Bacteria</taxon>
        <taxon>Pseudomonadati</taxon>
        <taxon>Bacteroidota</taxon>
        <taxon>Bacteroidia</taxon>
        <taxon>Bacteroidales</taxon>
        <taxon>Prevotellaceae</taxon>
        <taxon>Xylanibacter</taxon>
    </lineage>
</organism>
<dbReference type="EMBL" id="JABKKF010000013">
    <property type="protein sequence ID" value="NPD92974.1"/>
    <property type="molecule type" value="Genomic_DNA"/>
</dbReference>